<dbReference type="InterPro" id="IPR039425">
    <property type="entry name" value="RNA_pol_sigma-70-like"/>
</dbReference>
<reference evidence="6 7" key="1">
    <citation type="submission" date="2020-07" db="EMBL/GenBank/DDBJ databases">
        <title>Genomic Encyclopedia of Type Strains, Phase IV (KMG-V): Genome sequencing to study the core and pangenomes of soil and plant-associated prokaryotes.</title>
        <authorList>
            <person name="Whitman W."/>
        </authorList>
    </citation>
    <scope>NUCLEOTIDE SEQUENCE [LARGE SCALE GENOMIC DNA]</scope>
    <source>
        <strain evidence="6 7">M8UP30</strain>
    </source>
</reference>
<dbReference type="AlphaFoldDB" id="A0A7Y9NJM0"/>
<sequence length="192" mass="22418">MQFFAFDAAYLERLRSGDARTEEHFVSYFGELIQLKLRSRLNSREAIEDVRQETFVRVLVLVRSAHGLREPDRLGAFVNSVCNHVLLEHYRSKNKTESFLDPDTEASLVNHEPSALSLLETKDAHRIVHQIMAELTERDRRLLQSVLLDERDKDEVCAEFGINREYLRVLVHRAKQSFKSFYISHLGDSRMN</sequence>
<evidence type="ECO:0000313" key="7">
    <source>
        <dbReference type="Proteomes" id="UP000534186"/>
    </source>
</evidence>
<accession>A0A7Y9NJM0</accession>
<dbReference type="Gene3D" id="1.10.10.10">
    <property type="entry name" value="Winged helix-like DNA-binding domain superfamily/Winged helix DNA-binding domain"/>
    <property type="match status" value="1"/>
</dbReference>
<organism evidence="6 7">
    <name type="scientific">Tunturiibacter lichenicola</name>
    <dbReference type="NCBI Taxonomy" id="2051959"/>
    <lineage>
        <taxon>Bacteria</taxon>
        <taxon>Pseudomonadati</taxon>
        <taxon>Acidobacteriota</taxon>
        <taxon>Terriglobia</taxon>
        <taxon>Terriglobales</taxon>
        <taxon>Acidobacteriaceae</taxon>
        <taxon>Tunturiibacter</taxon>
    </lineage>
</organism>
<dbReference type="EMBL" id="JACCCV010000001">
    <property type="protein sequence ID" value="NYF50590.1"/>
    <property type="molecule type" value="Genomic_DNA"/>
</dbReference>
<evidence type="ECO:0000313" key="6">
    <source>
        <dbReference type="EMBL" id="NYF50590.1"/>
    </source>
</evidence>
<evidence type="ECO:0000256" key="5">
    <source>
        <dbReference type="ARBA" id="ARBA00023163"/>
    </source>
</evidence>
<dbReference type="InterPro" id="IPR013325">
    <property type="entry name" value="RNA_pol_sigma_r2"/>
</dbReference>
<dbReference type="Gene3D" id="1.10.1740.10">
    <property type="match status" value="1"/>
</dbReference>
<dbReference type="Proteomes" id="UP000534186">
    <property type="component" value="Unassembled WGS sequence"/>
</dbReference>
<evidence type="ECO:0000256" key="4">
    <source>
        <dbReference type="ARBA" id="ARBA00023125"/>
    </source>
</evidence>
<protein>
    <submittedName>
        <fullName evidence="6">RNA polymerase sigma-70 factor (ECF subfamily)</fullName>
    </submittedName>
</protein>
<keyword evidence="5" id="KW-0804">Transcription</keyword>
<proteinExistence type="inferred from homology"/>
<dbReference type="PANTHER" id="PTHR43133:SF8">
    <property type="entry name" value="RNA POLYMERASE SIGMA FACTOR HI_1459-RELATED"/>
    <property type="match status" value="1"/>
</dbReference>
<evidence type="ECO:0000256" key="1">
    <source>
        <dbReference type="ARBA" id="ARBA00010641"/>
    </source>
</evidence>
<dbReference type="InterPro" id="IPR014284">
    <property type="entry name" value="RNA_pol_sigma-70_dom"/>
</dbReference>
<dbReference type="GO" id="GO:0016987">
    <property type="term" value="F:sigma factor activity"/>
    <property type="evidence" value="ECO:0007669"/>
    <property type="project" value="UniProtKB-KW"/>
</dbReference>
<comment type="caution">
    <text evidence="6">The sequence shown here is derived from an EMBL/GenBank/DDBJ whole genome shotgun (WGS) entry which is preliminary data.</text>
</comment>
<name>A0A7Y9NJM0_9BACT</name>
<dbReference type="InterPro" id="IPR036388">
    <property type="entry name" value="WH-like_DNA-bd_sf"/>
</dbReference>
<keyword evidence="4" id="KW-0238">DNA-binding</keyword>
<dbReference type="SUPFAM" id="SSF88659">
    <property type="entry name" value="Sigma3 and sigma4 domains of RNA polymerase sigma factors"/>
    <property type="match status" value="1"/>
</dbReference>
<dbReference type="GO" id="GO:0003677">
    <property type="term" value="F:DNA binding"/>
    <property type="evidence" value="ECO:0007669"/>
    <property type="project" value="UniProtKB-KW"/>
</dbReference>
<evidence type="ECO:0000256" key="3">
    <source>
        <dbReference type="ARBA" id="ARBA00023082"/>
    </source>
</evidence>
<dbReference type="NCBIfam" id="TIGR02937">
    <property type="entry name" value="sigma70-ECF"/>
    <property type="match status" value="1"/>
</dbReference>
<gene>
    <name evidence="6" type="ORF">HDF12_000955</name>
</gene>
<dbReference type="PANTHER" id="PTHR43133">
    <property type="entry name" value="RNA POLYMERASE ECF-TYPE SIGMA FACTO"/>
    <property type="match status" value="1"/>
</dbReference>
<keyword evidence="2" id="KW-0805">Transcription regulation</keyword>
<comment type="similarity">
    <text evidence="1">Belongs to the sigma-70 factor family. ECF subfamily.</text>
</comment>
<keyword evidence="3" id="KW-0731">Sigma factor</keyword>
<dbReference type="GO" id="GO:0006352">
    <property type="term" value="P:DNA-templated transcription initiation"/>
    <property type="evidence" value="ECO:0007669"/>
    <property type="project" value="InterPro"/>
</dbReference>
<dbReference type="InterPro" id="IPR013324">
    <property type="entry name" value="RNA_pol_sigma_r3/r4-like"/>
</dbReference>
<dbReference type="SUPFAM" id="SSF88946">
    <property type="entry name" value="Sigma2 domain of RNA polymerase sigma factors"/>
    <property type="match status" value="1"/>
</dbReference>
<evidence type="ECO:0000256" key="2">
    <source>
        <dbReference type="ARBA" id="ARBA00023015"/>
    </source>
</evidence>